<evidence type="ECO:0000313" key="2">
    <source>
        <dbReference type="EMBL" id="KAB4119657.1"/>
    </source>
</evidence>
<keyword evidence="1" id="KW-0472">Membrane</keyword>
<dbReference type="AlphaFoldDB" id="A0A6I0K1U6"/>
<proteinExistence type="predicted"/>
<gene>
    <name evidence="2" type="ORF">GAQ75_22790</name>
</gene>
<sequence length="36" mass="4121">PAIWFIFAAYALAIGILFAIVFRYKHQPGELKKVNN</sequence>
<evidence type="ECO:0000256" key="1">
    <source>
        <dbReference type="SAM" id="Phobius"/>
    </source>
</evidence>
<keyword evidence="1" id="KW-1133">Transmembrane helix</keyword>
<evidence type="ECO:0000313" key="3">
    <source>
        <dbReference type="Proteomes" id="UP000438773"/>
    </source>
</evidence>
<feature type="non-terminal residue" evidence="2">
    <location>
        <position position="1"/>
    </location>
</feature>
<reference evidence="2 3" key="1">
    <citation type="journal article" date="2019" name="Nat. Med.">
        <title>A library of human gut bacterial isolates paired with longitudinal multiomics data enables mechanistic microbiome research.</title>
        <authorList>
            <person name="Poyet M."/>
            <person name="Groussin M."/>
            <person name="Gibbons S.M."/>
            <person name="Avila-Pacheco J."/>
            <person name="Jiang X."/>
            <person name="Kearney S.M."/>
            <person name="Perrotta A.R."/>
            <person name="Berdy B."/>
            <person name="Zhao S."/>
            <person name="Lieberman T.D."/>
            <person name="Swanson P.K."/>
            <person name="Smith M."/>
            <person name="Roesemann S."/>
            <person name="Alexander J.E."/>
            <person name="Rich S.A."/>
            <person name="Livny J."/>
            <person name="Vlamakis H."/>
            <person name="Clish C."/>
            <person name="Bullock K."/>
            <person name="Deik A."/>
            <person name="Scott J."/>
            <person name="Pierce K.A."/>
            <person name="Xavier R.J."/>
            <person name="Alm E.J."/>
        </authorList>
    </citation>
    <scope>NUCLEOTIDE SEQUENCE [LARGE SCALE GENOMIC DNA]</scope>
    <source>
        <strain evidence="2 3">BIOML-A37</strain>
    </source>
</reference>
<comment type="caution">
    <text evidence="2">The sequence shown here is derived from an EMBL/GenBank/DDBJ whole genome shotgun (WGS) entry which is preliminary data.</text>
</comment>
<dbReference type="EMBL" id="WCUQ01000048">
    <property type="protein sequence ID" value="KAB4119657.1"/>
    <property type="molecule type" value="Genomic_DNA"/>
</dbReference>
<accession>A0A6I0K1U6</accession>
<feature type="transmembrane region" description="Helical" evidence="1">
    <location>
        <begin position="6"/>
        <end position="24"/>
    </location>
</feature>
<dbReference type="Proteomes" id="UP000438773">
    <property type="component" value="Unassembled WGS sequence"/>
</dbReference>
<keyword evidence="1" id="KW-0812">Transmembrane</keyword>
<name>A0A6I0K1U6_BACUN</name>
<organism evidence="2 3">
    <name type="scientific">Bacteroides uniformis</name>
    <dbReference type="NCBI Taxonomy" id="820"/>
    <lineage>
        <taxon>Bacteria</taxon>
        <taxon>Pseudomonadati</taxon>
        <taxon>Bacteroidota</taxon>
        <taxon>Bacteroidia</taxon>
        <taxon>Bacteroidales</taxon>
        <taxon>Bacteroidaceae</taxon>
        <taxon>Bacteroides</taxon>
    </lineage>
</organism>
<protein>
    <submittedName>
        <fullName evidence="2">Nucleoside permease</fullName>
    </submittedName>
</protein>